<sequence>MHPSSRSQEDPFYGFESINSIHLLEICNSLGALCRKSCEVAVVLVGIDISLSLRNDFEHELKTD</sequence>
<dbReference type="EMBL" id="CP034204">
    <property type="protein sequence ID" value="QBZ53591.1"/>
    <property type="molecule type" value="Genomic_DNA"/>
</dbReference>
<accession>A0A4P7MWK1</accession>
<proteinExistence type="predicted"/>
<dbReference type="AlphaFoldDB" id="A0A4P7MWK1"/>
<evidence type="ECO:0000313" key="1">
    <source>
        <dbReference type="EMBL" id="QBZ53591.1"/>
    </source>
</evidence>
<dbReference type="Proteomes" id="UP000294847">
    <property type="component" value="Chromosome 1"/>
</dbReference>
<protein>
    <submittedName>
        <fullName evidence="1">Uncharacterized protein</fullName>
    </submittedName>
</protein>
<reference evidence="1 2" key="1">
    <citation type="journal article" date="2019" name="Mol. Biol. Evol.">
        <title>Blast fungal genomes show frequent chromosomal changes, gene gains and losses, and effector gene turnover.</title>
        <authorList>
            <person name="Gomez Luciano L.B."/>
            <person name="Jason Tsai I."/>
            <person name="Chuma I."/>
            <person name="Tosa Y."/>
            <person name="Chen Y.H."/>
            <person name="Li J.Y."/>
            <person name="Li M.Y."/>
            <person name="Jade Lu M.Y."/>
            <person name="Nakayashiki H."/>
            <person name="Li W.H."/>
        </authorList>
    </citation>
    <scope>NUCLEOTIDE SEQUENCE [LARGE SCALE GENOMIC DNA]</scope>
    <source>
        <strain evidence="1">MZ5-1-6</strain>
    </source>
</reference>
<organism evidence="1 2">
    <name type="scientific">Pyricularia oryzae</name>
    <name type="common">Rice blast fungus</name>
    <name type="synonym">Magnaporthe oryzae</name>
    <dbReference type="NCBI Taxonomy" id="318829"/>
    <lineage>
        <taxon>Eukaryota</taxon>
        <taxon>Fungi</taxon>
        <taxon>Dikarya</taxon>
        <taxon>Ascomycota</taxon>
        <taxon>Pezizomycotina</taxon>
        <taxon>Sordariomycetes</taxon>
        <taxon>Sordariomycetidae</taxon>
        <taxon>Magnaporthales</taxon>
        <taxon>Pyriculariaceae</taxon>
        <taxon>Pyricularia</taxon>
    </lineage>
</organism>
<evidence type="ECO:0000313" key="2">
    <source>
        <dbReference type="Proteomes" id="UP000294847"/>
    </source>
</evidence>
<name>A0A4P7MWK1_PYROR</name>
<gene>
    <name evidence="1" type="ORF">PoMZ_09279</name>
</gene>